<keyword evidence="4" id="KW-0804">Transcription</keyword>
<dbReference type="GO" id="GO:0043565">
    <property type="term" value="F:sequence-specific DNA binding"/>
    <property type="evidence" value="ECO:0007669"/>
    <property type="project" value="TreeGrafter"/>
</dbReference>
<sequence length="299" mass="33602">MDRITAMKVFVTVVTHKSQTAAAERLDMSRAMVTRYLAELESWLGARLMHRTTRRFGLTPTGEACLLQCKEVLNRIELLEAESKVDETEPNGLLRITASSWLWQTHLSSALTAYIARYPAVKIDLILGEQRLNLVEDSIDLAIRITSDLEPGLIAKKFATCHTVICASAAYLTRNGTPEHPSDLTAHNCLTHVYSTKFEWQFRHQNELYSVPISGSLSTNEGNVLMDVALQGMGIAKLPLYLAAPHLENGSLIHLLPDYKSHEMGIYGVYTSRQFMSKALRALLDFLSAYFDMPKRQIM</sequence>
<dbReference type="GO" id="GO:0003700">
    <property type="term" value="F:DNA-binding transcription factor activity"/>
    <property type="evidence" value="ECO:0007669"/>
    <property type="project" value="InterPro"/>
</dbReference>
<dbReference type="Pfam" id="PF03466">
    <property type="entry name" value="LysR_substrate"/>
    <property type="match status" value="1"/>
</dbReference>
<evidence type="ECO:0000313" key="7">
    <source>
        <dbReference type="Proteomes" id="UP000029435"/>
    </source>
</evidence>
<feature type="domain" description="HTH lysR-type" evidence="5">
    <location>
        <begin position="1"/>
        <end position="59"/>
    </location>
</feature>
<dbReference type="InterPro" id="IPR036388">
    <property type="entry name" value="WH-like_DNA-bd_sf"/>
</dbReference>
<dbReference type="SUPFAM" id="SSF53850">
    <property type="entry name" value="Periplasmic binding protein-like II"/>
    <property type="match status" value="1"/>
</dbReference>
<keyword evidence="3" id="KW-0238">DNA-binding</keyword>
<dbReference type="RefSeq" id="WP_039312020.1">
    <property type="nucleotide sequence ID" value="NZ_JQOD01000001.1"/>
</dbReference>
<dbReference type="InterPro" id="IPR000847">
    <property type="entry name" value="LysR_HTH_N"/>
</dbReference>
<evidence type="ECO:0000256" key="4">
    <source>
        <dbReference type="ARBA" id="ARBA00023163"/>
    </source>
</evidence>
<evidence type="ECO:0000313" key="6">
    <source>
        <dbReference type="EMBL" id="KGA35413.1"/>
    </source>
</evidence>
<evidence type="ECO:0000256" key="1">
    <source>
        <dbReference type="ARBA" id="ARBA00009437"/>
    </source>
</evidence>
<gene>
    <name evidence="6" type="ORF">KU74_02780</name>
</gene>
<dbReference type="FunFam" id="1.10.10.10:FF:000001">
    <property type="entry name" value="LysR family transcriptional regulator"/>
    <property type="match status" value="1"/>
</dbReference>
<dbReference type="STRING" id="180957.B5S52_14725"/>
<dbReference type="PANTHER" id="PTHR30537:SF35">
    <property type="entry name" value="TRANSCRIPTIONAL REGULATORY PROTEIN"/>
    <property type="match status" value="1"/>
</dbReference>
<dbReference type="SUPFAM" id="SSF46785">
    <property type="entry name" value="Winged helix' DNA-binding domain"/>
    <property type="match status" value="1"/>
</dbReference>
<dbReference type="FunFam" id="3.40.190.290:FF:000001">
    <property type="entry name" value="Transcriptional regulator, LysR family"/>
    <property type="match status" value="1"/>
</dbReference>
<comment type="caution">
    <text evidence="6">The sequence shown here is derived from an EMBL/GenBank/DDBJ whole genome shotgun (WGS) entry which is preliminary data.</text>
</comment>
<protein>
    <submittedName>
        <fullName evidence="6">LysR family transcriptional regulator</fullName>
    </submittedName>
</protein>
<proteinExistence type="inferred from homology"/>
<name>A0A0M2F337_9GAMM</name>
<evidence type="ECO:0000259" key="5">
    <source>
        <dbReference type="PROSITE" id="PS50931"/>
    </source>
</evidence>
<reference evidence="6 7" key="1">
    <citation type="submission" date="2014-08" db="EMBL/GenBank/DDBJ databases">
        <title>Genome sequences of NCPPB Pectobacterium isolates.</title>
        <authorList>
            <person name="Glover R.H."/>
            <person name="Sapp M."/>
            <person name="Elphinstone J."/>
        </authorList>
    </citation>
    <scope>NUCLEOTIDE SEQUENCE [LARGE SCALE GENOMIC DNA]</scope>
    <source>
        <strain evidence="6 7">LMG 21372</strain>
    </source>
</reference>
<dbReference type="Proteomes" id="UP000029435">
    <property type="component" value="Unassembled WGS sequence"/>
</dbReference>
<dbReference type="InterPro" id="IPR058163">
    <property type="entry name" value="LysR-type_TF_proteobact-type"/>
</dbReference>
<evidence type="ECO:0000256" key="3">
    <source>
        <dbReference type="ARBA" id="ARBA00023125"/>
    </source>
</evidence>
<dbReference type="PANTHER" id="PTHR30537">
    <property type="entry name" value="HTH-TYPE TRANSCRIPTIONAL REGULATOR"/>
    <property type="match status" value="1"/>
</dbReference>
<dbReference type="PROSITE" id="PS50931">
    <property type="entry name" value="HTH_LYSR"/>
    <property type="match status" value="1"/>
</dbReference>
<evidence type="ECO:0000256" key="2">
    <source>
        <dbReference type="ARBA" id="ARBA00023015"/>
    </source>
</evidence>
<dbReference type="GO" id="GO:0006351">
    <property type="term" value="P:DNA-templated transcription"/>
    <property type="evidence" value="ECO:0007669"/>
    <property type="project" value="TreeGrafter"/>
</dbReference>
<comment type="similarity">
    <text evidence="1">Belongs to the LysR transcriptional regulatory family.</text>
</comment>
<dbReference type="EMBL" id="JQOD01000001">
    <property type="protein sequence ID" value="KGA35413.1"/>
    <property type="molecule type" value="Genomic_DNA"/>
</dbReference>
<organism evidence="6 7">
    <name type="scientific">Pectobacterium brasiliense</name>
    <dbReference type="NCBI Taxonomy" id="180957"/>
    <lineage>
        <taxon>Bacteria</taxon>
        <taxon>Pseudomonadati</taxon>
        <taxon>Pseudomonadota</taxon>
        <taxon>Gammaproteobacteria</taxon>
        <taxon>Enterobacterales</taxon>
        <taxon>Pectobacteriaceae</taxon>
        <taxon>Pectobacterium</taxon>
    </lineage>
</organism>
<dbReference type="CDD" id="cd08422">
    <property type="entry name" value="PBP2_CrgA_like"/>
    <property type="match status" value="1"/>
</dbReference>
<dbReference type="Pfam" id="PF00126">
    <property type="entry name" value="HTH_1"/>
    <property type="match status" value="1"/>
</dbReference>
<dbReference type="Gene3D" id="1.10.10.10">
    <property type="entry name" value="Winged helix-like DNA-binding domain superfamily/Winged helix DNA-binding domain"/>
    <property type="match status" value="1"/>
</dbReference>
<accession>A0A0M2F337</accession>
<dbReference type="OrthoDB" id="9815676at2"/>
<dbReference type="InterPro" id="IPR036390">
    <property type="entry name" value="WH_DNA-bd_sf"/>
</dbReference>
<dbReference type="AlphaFoldDB" id="A0A0M2F337"/>
<keyword evidence="2" id="KW-0805">Transcription regulation</keyword>
<dbReference type="Gene3D" id="3.40.190.290">
    <property type="match status" value="1"/>
</dbReference>
<dbReference type="InterPro" id="IPR005119">
    <property type="entry name" value="LysR_subst-bd"/>
</dbReference>